<dbReference type="Pfam" id="PF05991">
    <property type="entry name" value="NYN_YacP"/>
    <property type="match status" value="1"/>
</dbReference>
<dbReference type="EMBL" id="VUMN01000006">
    <property type="protein sequence ID" value="MSS58071.1"/>
    <property type="molecule type" value="Genomic_DNA"/>
</dbReference>
<protein>
    <submittedName>
        <fullName evidence="6">GTP-binding protein</fullName>
    </submittedName>
</protein>
<dbReference type="PANTHER" id="PTHR43261">
    <property type="entry name" value="TRANSLATION ELONGATION FACTOR G-RELATED"/>
    <property type="match status" value="1"/>
</dbReference>
<dbReference type="PRINTS" id="PR01037">
    <property type="entry name" value="TCRTETOQM"/>
</dbReference>
<dbReference type="SUPFAM" id="SSF54211">
    <property type="entry name" value="Ribosomal protein S5 domain 2-like"/>
    <property type="match status" value="1"/>
</dbReference>
<dbReference type="InterPro" id="IPR053905">
    <property type="entry name" value="EF-G-like_DII"/>
</dbReference>
<feature type="compositionally biased region" description="Basic and acidic residues" evidence="4">
    <location>
        <begin position="673"/>
        <end position="690"/>
    </location>
</feature>
<reference evidence="6 7" key="1">
    <citation type="submission" date="2019-08" db="EMBL/GenBank/DDBJ databases">
        <title>In-depth cultivation of the pig gut microbiome towards novel bacterial diversity and tailored functional studies.</title>
        <authorList>
            <person name="Wylensek D."/>
            <person name="Hitch T.C.A."/>
            <person name="Clavel T."/>
        </authorList>
    </citation>
    <scope>NUCLEOTIDE SEQUENCE [LARGE SCALE GENOMIC DNA]</scope>
    <source>
        <strain evidence="6 7">Oil+RF-744-GAM-WT-6</strain>
    </source>
</reference>
<dbReference type="InterPro" id="IPR000640">
    <property type="entry name" value="EFG_V-like"/>
</dbReference>
<dbReference type="SUPFAM" id="SSF52540">
    <property type="entry name" value="P-loop containing nucleoside triphosphate hydrolases"/>
    <property type="match status" value="1"/>
</dbReference>
<dbReference type="CDD" id="cd10912">
    <property type="entry name" value="PIN_YacP-like"/>
    <property type="match status" value="1"/>
</dbReference>
<dbReference type="Gene3D" id="3.40.50.300">
    <property type="entry name" value="P-loop containing nucleotide triphosphate hydrolases"/>
    <property type="match status" value="1"/>
</dbReference>
<dbReference type="GO" id="GO:0003924">
    <property type="term" value="F:GTPase activity"/>
    <property type="evidence" value="ECO:0007669"/>
    <property type="project" value="InterPro"/>
</dbReference>
<feature type="region of interest" description="Disordered" evidence="4">
    <location>
        <begin position="669"/>
        <end position="694"/>
    </location>
</feature>
<dbReference type="GO" id="GO:0006412">
    <property type="term" value="P:translation"/>
    <property type="evidence" value="ECO:0007669"/>
    <property type="project" value="UniProtKB-KW"/>
</dbReference>
<dbReference type="InterPro" id="IPR027417">
    <property type="entry name" value="P-loop_NTPase"/>
</dbReference>
<dbReference type="SMART" id="SM00889">
    <property type="entry name" value="EFG_IV"/>
    <property type="match status" value="1"/>
</dbReference>
<comment type="caution">
    <text evidence="6">The sequence shown here is derived from an EMBL/GenBank/DDBJ whole genome shotgun (WGS) entry which is preliminary data.</text>
</comment>
<dbReference type="GO" id="GO:0005525">
    <property type="term" value="F:GTP binding"/>
    <property type="evidence" value="ECO:0007669"/>
    <property type="project" value="UniProtKB-KW"/>
</dbReference>
<evidence type="ECO:0000259" key="5">
    <source>
        <dbReference type="PROSITE" id="PS51722"/>
    </source>
</evidence>
<dbReference type="InterPro" id="IPR010298">
    <property type="entry name" value="YacP-like"/>
</dbReference>
<dbReference type="SUPFAM" id="SSF50447">
    <property type="entry name" value="Translation proteins"/>
    <property type="match status" value="1"/>
</dbReference>
<dbReference type="SUPFAM" id="SSF54980">
    <property type="entry name" value="EF-G C-terminal domain-like"/>
    <property type="match status" value="1"/>
</dbReference>
<keyword evidence="1" id="KW-0547">Nucleotide-binding</keyword>
<accession>A0A7X2TG25</accession>
<evidence type="ECO:0000256" key="1">
    <source>
        <dbReference type="ARBA" id="ARBA00022741"/>
    </source>
</evidence>
<dbReference type="PROSITE" id="PS51722">
    <property type="entry name" value="G_TR_2"/>
    <property type="match status" value="1"/>
</dbReference>
<dbReference type="InterPro" id="IPR014721">
    <property type="entry name" value="Ribsml_uS5_D2-typ_fold_subgr"/>
</dbReference>
<evidence type="ECO:0000313" key="6">
    <source>
        <dbReference type="EMBL" id="MSS58071.1"/>
    </source>
</evidence>
<evidence type="ECO:0000256" key="4">
    <source>
        <dbReference type="SAM" id="MobiDB-lite"/>
    </source>
</evidence>
<dbReference type="NCBIfam" id="TIGR00231">
    <property type="entry name" value="small_GTP"/>
    <property type="match status" value="1"/>
</dbReference>
<dbReference type="Gene3D" id="3.30.230.10">
    <property type="match status" value="1"/>
</dbReference>
<dbReference type="GO" id="GO:0032790">
    <property type="term" value="P:ribosome disassembly"/>
    <property type="evidence" value="ECO:0007669"/>
    <property type="project" value="TreeGrafter"/>
</dbReference>
<keyword evidence="3" id="KW-0342">GTP-binding</keyword>
<dbReference type="InterPro" id="IPR000795">
    <property type="entry name" value="T_Tr_GTP-bd_dom"/>
</dbReference>
<organism evidence="6 7">
    <name type="scientific">Stecheria intestinalis</name>
    <dbReference type="NCBI Taxonomy" id="2606630"/>
    <lineage>
        <taxon>Bacteria</taxon>
        <taxon>Bacillati</taxon>
        <taxon>Bacillota</taxon>
        <taxon>Erysipelotrichia</taxon>
        <taxon>Erysipelotrichales</taxon>
        <taxon>Erysipelotrichaceae</taxon>
        <taxon>Stecheria</taxon>
    </lineage>
</organism>
<keyword evidence="2" id="KW-0648">Protein biosynthesis</keyword>
<sequence>MQLQRFSFTIEAMSGRITIGILAHVDAGKTTCIEAMLYESGTIRKKGRVDHQDSFLDYDSLERNHGITIYDKEAHFTWKNSDCYVIDTPGHVDFSAEMERSLAVLDAAIVVISAPEGIQPHTETILHALQESHIPILIFFNKMDLPHPEKQKLLAALQKELPGAVDLSSEDAREQLAACSDEMLEAFSEGTEINEEMIRNGVSAGFVSPVCYGSALKQEGISELLDTMDLYLRAPVYPDSFGARVYRISRDKDGHRLVHMKITGGTLKVRDRLKSDEKADQIRIMNGQESVQVKEASAGMVVTVMGPESAEAGTGYGFEPDQREGKMISSISYAIEAPSGTDLNKLFSVCRSMQKDFPELQFVMEGDTIRVPVSGRLQQEVLAHLIAERSGIAVTFGEGRIRYLETIRSDADGAGHFEPLRHYAEVHLHLSPLKRGSGIILESLVSTDEVPAVFQNAILSALASADLSGVLTCSALTDVKISLTAAKGSMKHTEGGDFREASLRALRQALMKADNLLLEPFVSFLLRVPDASLSRALFDLEQRHAVTKTEQLKEGISQVSGKGPLRLLRNYEEEVRSYTHGAGRFSYEASGYEESSDQQTIIQAIGYDAERDTEHPAGSIFCMHGAGVYVPWNEADQHMHLQLKQKSDSEGIHHETMRISEEELNLIMQNESGRNRKPEKNRPQRIEEKARKPKPTVRKPKCIIIDGYNMLFGWDSMKELAHENLMIAREKLIDELYSWQGYTGQKMILVFDGYRQKDSIGSSYDKGTMKVVYTRADETADAWIEREVYEHAAEYDYIVATSDGLIQNSIFAMGAMRMSARQLEEEVISVKKMFLEK</sequence>
<gene>
    <name evidence="6" type="ORF">FYJ51_04045</name>
</gene>
<dbReference type="SMART" id="SM00838">
    <property type="entry name" value="EFG_C"/>
    <property type="match status" value="1"/>
</dbReference>
<dbReference type="Gene3D" id="3.30.70.240">
    <property type="match status" value="1"/>
</dbReference>
<name>A0A7X2TG25_9FIRM</name>
<dbReference type="InterPro" id="IPR020568">
    <property type="entry name" value="Ribosomal_Su5_D2-typ_SF"/>
</dbReference>
<dbReference type="Proteomes" id="UP000461880">
    <property type="component" value="Unassembled WGS sequence"/>
</dbReference>
<dbReference type="PRINTS" id="PR00315">
    <property type="entry name" value="ELONGATNFCT"/>
</dbReference>
<evidence type="ECO:0000256" key="3">
    <source>
        <dbReference type="ARBA" id="ARBA00023134"/>
    </source>
</evidence>
<dbReference type="Pfam" id="PF00679">
    <property type="entry name" value="EFG_C"/>
    <property type="match status" value="1"/>
</dbReference>
<dbReference type="Gene3D" id="2.40.30.10">
    <property type="entry name" value="Translation factors"/>
    <property type="match status" value="1"/>
</dbReference>
<dbReference type="InterPro" id="IPR005225">
    <property type="entry name" value="Small_GTP-bd"/>
</dbReference>
<dbReference type="InterPro" id="IPR009000">
    <property type="entry name" value="Transl_B-barrel_sf"/>
</dbReference>
<proteinExistence type="predicted"/>
<dbReference type="Pfam" id="PF22042">
    <property type="entry name" value="EF-G_D2"/>
    <property type="match status" value="1"/>
</dbReference>
<evidence type="ECO:0000256" key="2">
    <source>
        <dbReference type="ARBA" id="ARBA00022917"/>
    </source>
</evidence>
<dbReference type="PANTHER" id="PTHR43261:SF1">
    <property type="entry name" value="RIBOSOME-RELEASING FACTOR 2, MITOCHONDRIAL"/>
    <property type="match status" value="1"/>
</dbReference>
<evidence type="ECO:0000313" key="7">
    <source>
        <dbReference type="Proteomes" id="UP000461880"/>
    </source>
</evidence>
<feature type="domain" description="Tr-type G" evidence="5">
    <location>
        <begin position="14"/>
        <end position="236"/>
    </location>
</feature>
<dbReference type="AlphaFoldDB" id="A0A7X2TG25"/>
<dbReference type="Pfam" id="PF00009">
    <property type="entry name" value="GTP_EFTU"/>
    <property type="match status" value="1"/>
</dbReference>
<dbReference type="Pfam" id="PF03764">
    <property type="entry name" value="EFG_IV"/>
    <property type="match status" value="1"/>
</dbReference>
<dbReference type="InterPro" id="IPR005517">
    <property type="entry name" value="Transl_elong_EFG/EF2_IV"/>
</dbReference>
<keyword evidence="7" id="KW-1185">Reference proteome</keyword>
<dbReference type="InterPro" id="IPR035647">
    <property type="entry name" value="EFG_III/V"/>
</dbReference>